<dbReference type="InterPro" id="IPR049450">
    <property type="entry name" value="ACOT8-like_C"/>
</dbReference>
<dbReference type="Pfam" id="PF13622">
    <property type="entry name" value="4HBT_3"/>
    <property type="match status" value="1"/>
</dbReference>
<dbReference type="EMBL" id="JAUSQM010000001">
    <property type="protein sequence ID" value="MDP9821125.1"/>
    <property type="molecule type" value="Genomic_DNA"/>
</dbReference>
<sequence length="282" mass="29950">MTTATPEGCYVLLGTEQEPGTTYDVLSPTRHVGSPWGPGVQHGGPPAGLLARAMDRLAPRSDTRLTKIGVDLLGAVPTADVRVGARVLRPGRRIELLGATLEARQDDGSWRPVAEARAWRQATQPTADVAHRVAPTEAFPDVTDTASAEHALPEVWDITGFVSAISWRVTRPFGGGPEGGTSMAWVRLEQPLVAGEETSPLEQVVMIADVTNGVGARLDPVRFSFLNTELTVHLHDVPRGPWFGVSAESTIGADGVGMGSSVLHEPDGPIGQVAQSLLVERR</sequence>
<evidence type="ECO:0000259" key="2">
    <source>
        <dbReference type="Pfam" id="PF20789"/>
    </source>
</evidence>
<dbReference type="Proteomes" id="UP001240447">
    <property type="component" value="Unassembled WGS sequence"/>
</dbReference>
<keyword evidence="4" id="KW-1185">Reference proteome</keyword>
<reference evidence="3 4" key="1">
    <citation type="submission" date="2023-07" db="EMBL/GenBank/DDBJ databases">
        <title>Sequencing the genomes of 1000 actinobacteria strains.</title>
        <authorList>
            <person name="Klenk H.-P."/>
        </authorList>
    </citation>
    <scope>NUCLEOTIDE SEQUENCE [LARGE SCALE GENOMIC DNA]</scope>
    <source>
        <strain evidence="3 4">GD13</strain>
    </source>
</reference>
<evidence type="ECO:0000259" key="1">
    <source>
        <dbReference type="Pfam" id="PF13622"/>
    </source>
</evidence>
<protein>
    <recommendedName>
        <fullName evidence="5">Thioesterase family protein</fullName>
    </recommendedName>
</protein>
<feature type="domain" description="Acyl-CoA thioesterase-like N-terminal HotDog" evidence="1">
    <location>
        <begin position="34"/>
        <end position="121"/>
    </location>
</feature>
<dbReference type="SUPFAM" id="SSF54637">
    <property type="entry name" value="Thioesterase/thiol ester dehydrase-isomerase"/>
    <property type="match status" value="2"/>
</dbReference>
<dbReference type="InterPro" id="IPR049449">
    <property type="entry name" value="TesB_ACOT8-like_N"/>
</dbReference>
<comment type="caution">
    <text evidence="3">The sequence shown here is derived from an EMBL/GenBank/DDBJ whole genome shotgun (WGS) entry which is preliminary data.</text>
</comment>
<dbReference type="InterPro" id="IPR029069">
    <property type="entry name" value="HotDog_dom_sf"/>
</dbReference>
<gene>
    <name evidence="3" type="ORF">J2S59_000934</name>
</gene>
<organism evidence="3 4">
    <name type="scientific">Nocardioides massiliensis</name>
    <dbReference type="NCBI Taxonomy" id="1325935"/>
    <lineage>
        <taxon>Bacteria</taxon>
        <taxon>Bacillati</taxon>
        <taxon>Actinomycetota</taxon>
        <taxon>Actinomycetes</taxon>
        <taxon>Propionibacteriales</taxon>
        <taxon>Nocardioidaceae</taxon>
        <taxon>Nocardioides</taxon>
    </lineage>
</organism>
<dbReference type="Pfam" id="PF20789">
    <property type="entry name" value="4HBT_3C"/>
    <property type="match status" value="1"/>
</dbReference>
<feature type="domain" description="Acyl-CoA thioesterase-like C-terminal" evidence="2">
    <location>
        <begin position="150"/>
        <end position="279"/>
    </location>
</feature>
<name>A0ABT9NL27_9ACTN</name>
<evidence type="ECO:0000313" key="4">
    <source>
        <dbReference type="Proteomes" id="UP001240447"/>
    </source>
</evidence>
<dbReference type="RefSeq" id="WP_068119989.1">
    <property type="nucleotide sequence ID" value="NZ_CCXJ01000228.1"/>
</dbReference>
<proteinExistence type="predicted"/>
<evidence type="ECO:0008006" key="5">
    <source>
        <dbReference type="Google" id="ProtNLM"/>
    </source>
</evidence>
<dbReference type="InterPro" id="IPR042171">
    <property type="entry name" value="Acyl-CoA_hotdog"/>
</dbReference>
<accession>A0ABT9NL27</accession>
<evidence type="ECO:0000313" key="3">
    <source>
        <dbReference type="EMBL" id="MDP9821125.1"/>
    </source>
</evidence>
<dbReference type="Gene3D" id="2.40.160.210">
    <property type="entry name" value="Acyl-CoA thioesterase, double hotdog domain"/>
    <property type="match status" value="1"/>
</dbReference>